<protein>
    <submittedName>
        <fullName evidence="1">ORF61</fullName>
    </submittedName>
</protein>
<proteinExistence type="predicted"/>
<reference evidence="1" key="1">
    <citation type="journal article" date="2023" name="Front. Mar. Sci.">
        <title>Tracing the invertebrate herpesviruses in the global sequence datasets.</title>
        <authorList>
            <person name="Rosani U."/>
            <person name="Gaia M."/>
            <person name="Delmont T.O."/>
            <person name="Krupovic M."/>
        </authorList>
    </citation>
    <scope>NUCLEOTIDE SEQUENCE</scope>
    <source>
        <strain evidence="1">MalacoHV4/Med/2018 155</strain>
    </source>
</reference>
<dbReference type="EMBL" id="BK063081">
    <property type="protein sequence ID" value="DBA11675.1"/>
    <property type="molecule type" value="Genomic_DNA"/>
</dbReference>
<name>A0AA48SF02_9VIRU</name>
<organism evidence="1">
    <name type="scientific">Malaco herpesvirus 4</name>
    <dbReference type="NCBI Taxonomy" id="3031800"/>
    <lineage>
        <taxon>Viruses</taxon>
        <taxon>Duplodnaviria</taxon>
        <taxon>Heunggongvirae</taxon>
        <taxon>Peploviricota</taxon>
        <taxon>Herviviricetes</taxon>
        <taxon>Herpesvirales</taxon>
        <taxon>Malacoherpesviridae</taxon>
    </lineage>
</organism>
<sequence>MADIILYATHANIKRQLLRMPVTQLDDSVDIMDDDCVESYTPRTYFKWLSDCGLLVDHTGKSFFASLLKECLHTYWKKHPNGQDMVGTIDWVSIRITQLLLEYVLLYHSYYKGTASTALTELVTEDPNKGVRDYIEQHVIACIRTYGSYRLDCTSRIIGVLCEKERDIFSVGIKCTVMGGCKSEHYKRNLYYWKVLTGASGDNRSVKYDFLDRHKQLPIRTGLFLYRTYKHLQLLKVSPHNVSDCNGMWNSIMMDPRIYANSKCYKKTFCKISTRACYFPTGSSGATANQLDSGEIRFELTNGHTLYLYAHSNNIVKDYESCLAMMTSMDNCSLSSAHGEAVCYCDSRLQHHQLDSNRRNVTSSGGSGLYDYGLESALPFLQQHDRGDTNAATCNTLNTLLHSFSSTSTPASSTNYVNHNKVYSPMPLAQPATEKLSHKWQKKLVKPSDYERDTTDCIRYTTEFFLNDINTKYRDSPHHLWKLDT</sequence>
<evidence type="ECO:0000313" key="1">
    <source>
        <dbReference type="EMBL" id="DBA11675.1"/>
    </source>
</evidence>
<reference evidence="1" key="2">
    <citation type="submission" date="2023-01" db="EMBL/GenBank/DDBJ databases">
        <authorList>
            <person name="Rosani U."/>
            <person name="Delmont T.O."/>
            <person name="Gaia M."/>
            <person name="Krupovic M."/>
        </authorList>
    </citation>
    <scope>NUCLEOTIDE SEQUENCE</scope>
    <source>
        <strain evidence="1">MalacoHV4/Med/2018 155</strain>
    </source>
</reference>
<accession>A0AA48SF02</accession>